<dbReference type="GO" id="GO:0016020">
    <property type="term" value="C:membrane"/>
    <property type="evidence" value="ECO:0007669"/>
    <property type="project" value="TreeGrafter"/>
</dbReference>
<evidence type="ECO:0000313" key="4">
    <source>
        <dbReference type="EMBL" id="PSG90622.1"/>
    </source>
</evidence>
<dbReference type="Pfam" id="PF01522">
    <property type="entry name" value="Polysacc_deac_1"/>
    <property type="match status" value="1"/>
</dbReference>
<reference evidence="4 5" key="1">
    <citation type="submission" date="2018-03" db="EMBL/GenBank/DDBJ databases">
        <title>Mesoflavibacter sp. HG37 and Mesoflavibacter sp. HG96 sp.nov., two marine bacteria isolated from seawater of Western Pacific Ocean.</title>
        <authorList>
            <person name="Cheng H."/>
            <person name="Wu Y.-H."/>
            <person name="Guo L.-L."/>
            <person name="Xu X.-W."/>
        </authorList>
    </citation>
    <scope>NUCLEOTIDE SEQUENCE [LARGE SCALE GENOMIC DNA]</scope>
    <source>
        <strain evidence="4 5">KCTC 32269</strain>
    </source>
</reference>
<dbReference type="SUPFAM" id="SSF88713">
    <property type="entry name" value="Glycoside hydrolase/deacetylase"/>
    <property type="match status" value="1"/>
</dbReference>
<dbReference type="PANTHER" id="PTHR10587">
    <property type="entry name" value="GLYCOSYL TRANSFERASE-RELATED"/>
    <property type="match status" value="1"/>
</dbReference>
<dbReference type="Proteomes" id="UP000238426">
    <property type="component" value="Unassembled WGS sequence"/>
</dbReference>
<keyword evidence="1" id="KW-0479">Metal-binding</keyword>
<keyword evidence="5" id="KW-1185">Reference proteome</keyword>
<dbReference type="AlphaFoldDB" id="A0A2T1NDU7"/>
<feature type="domain" description="NodB homology" evidence="3">
    <location>
        <begin position="28"/>
        <end position="212"/>
    </location>
</feature>
<dbReference type="InterPro" id="IPR050248">
    <property type="entry name" value="Polysacc_deacetylase_ArnD"/>
</dbReference>
<proteinExistence type="predicted"/>
<comment type="caution">
    <text evidence="4">The sequence shown here is derived from an EMBL/GenBank/DDBJ whole genome shotgun (WGS) entry which is preliminary data.</text>
</comment>
<dbReference type="InterPro" id="IPR011330">
    <property type="entry name" value="Glyco_hydro/deAcase_b/a-brl"/>
</dbReference>
<dbReference type="InterPro" id="IPR002509">
    <property type="entry name" value="NODB_dom"/>
</dbReference>
<evidence type="ECO:0000256" key="2">
    <source>
        <dbReference type="ARBA" id="ARBA00022801"/>
    </source>
</evidence>
<organism evidence="4 5">
    <name type="scientific">Aurantibacter aestuarii</name>
    <dbReference type="NCBI Taxonomy" id="1266046"/>
    <lineage>
        <taxon>Bacteria</taxon>
        <taxon>Pseudomonadati</taxon>
        <taxon>Bacteroidota</taxon>
        <taxon>Flavobacteriia</taxon>
        <taxon>Flavobacteriales</taxon>
        <taxon>Flavobacteriaceae</taxon>
        <taxon>Aurantibacter</taxon>
    </lineage>
</organism>
<gene>
    <name evidence="4" type="ORF">C7H52_04890</name>
</gene>
<dbReference type="PANTHER" id="PTHR10587:SF133">
    <property type="entry name" value="CHITIN DEACETYLASE 1-RELATED"/>
    <property type="match status" value="1"/>
</dbReference>
<name>A0A2T1NDU7_9FLAO</name>
<dbReference type="CDD" id="cd10959">
    <property type="entry name" value="CE4_NodB_like_3"/>
    <property type="match status" value="1"/>
</dbReference>
<dbReference type="OrthoDB" id="9812065at2"/>
<dbReference type="GO" id="GO:0046872">
    <property type="term" value="F:metal ion binding"/>
    <property type="evidence" value="ECO:0007669"/>
    <property type="project" value="UniProtKB-KW"/>
</dbReference>
<evidence type="ECO:0000259" key="3">
    <source>
        <dbReference type="PROSITE" id="PS51677"/>
    </source>
</evidence>
<keyword evidence="2" id="KW-0378">Hydrolase</keyword>
<evidence type="ECO:0000256" key="1">
    <source>
        <dbReference type="ARBA" id="ARBA00022723"/>
    </source>
</evidence>
<dbReference type="GO" id="GO:0016810">
    <property type="term" value="F:hydrolase activity, acting on carbon-nitrogen (but not peptide) bonds"/>
    <property type="evidence" value="ECO:0007669"/>
    <property type="project" value="InterPro"/>
</dbReference>
<dbReference type="PROSITE" id="PS51677">
    <property type="entry name" value="NODB"/>
    <property type="match status" value="1"/>
</dbReference>
<protein>
    <submittedName>
        <fullName evidence="4">Polysaccharide deacetylase family protein</fullName>
    </submittedName>
</protein>
<dbReference type="Gene3D" id="3.20.20.370">
    <property type="entry name" value="Glycoside hydrolase/deacetylase"/>
    <property type="match status" value="1"/>
</dbReference>
<accession>A0A2T1NDU7</accession>
<dbReference type="RefSeq" id="WP_106462763.1">
    <property type="nucleotide sequence ID" value="NZ_PXOQ01000007.1"/>
</dbReference>
<evidence type="ECO:0000313" key="5">
    <source>
        <dbReference type="Proteomes" id="UP000238426"/>
    </source>
</evidence>
<sequence>MRFIPVKTPFFIGWFFPKYIWKKPTDKNSIYLTFDDGPTPEITPWILDDLKKYNAKATFFCIGANIEKHPDLFKRIQQEGHVIGNHTQTHVNGWKSSLETYQKETQIAQKNIEAHLINSSNSAKKLFRPPYGRITSPQGKWLIDKGFSIVMWSILTFDWEQKLSKEKCLKKSLKAKSGDIVVFHDSVKASKNLTYVLPLFLKYYTEKGYTIKGL</sequence>
<dbReference type="GO" id="GO:0005975">
    <property type="term" value="P:carbohydrate metabolic process"/>
    <property type="evidence" value="ECO:0007669"/>
    <property type="project" value="InterPro"/>
</dbReference>
<dbReference type="EMBL" id="PXOQ01000007">
    <property type="protein sequence ID" value="PSG90622.1"/>
    <property type="molecule type" value="Genomic_DNA"/>
</dbReference>